<feature type="chain" id="PRO_5039181778" evidence="1">
    <location>
        <begin position="22"/>
        <end position="125"/>
    </location>
</feature>
<keyword evidence="3" id="KW-1185">Reference proteome</keyword>
<keyword evidence="1" id="KW-0732">Signal</keyword>
<organism evidence="2 3">
    <name type="scientific">Allosaccharopolyspora coralli</name>
    <dbReference type="NCBI Taxonomy" id="2665642"/>
    <lineage>
        <taxon>Bacteria</taxon>
        <taxon>Bacillati</taxon>
        <taxon>Actinomycetota</taxon>
        <taxon>Actinomycetes</taxon>
        <taxon>Pseudonocardiales</taxon>
        <taxon>Pseudonocardiaceae</taxon>
        <taxon>Allosaccharopolyspora</taxon>
    </lineage>
</organism>
<gene>
    <name evidence="2" type="ORF">GIY23_19595</name>
</gene>
<reference evidence="3" key="1">
    <citation type="submission" date="2019-11" db="EMBL/GenBank/DDBJ databases">
        <title>The complete genome sequence of Saccharopolyspora sp. E2A.</title>
        <authorList>
            <person name="Zhang G."/>
        </authorList>
    </citation>
    <scope>NUCLEOTIDE SEQUENCE [LARGE SCALE GENOMIC DNA]</scope>
    <source>
        <strain evidence="3">E2A</strain>
    </source>
</reference>
<evidence type="ECO:0000313" key="3">
    <source>
        <dbReference type="Proteomes" id="UP000371041"/>
    </source>
</evidence>
<dbReference type="KEGG" id="sace:GIY23_19595"/>
<dbReference type="EMBL" id="CP045929">
    <property type="protein sequence ID" value="QGK71420.1"/>
    <property type="molecule type" value="Genomic_DNA"/>
</dbReference>
<accession>A0A5Q3QC13</accession>
<name>A0A5Q3QC13_9PSEU</name>
<dbReference type="AlphaFoldDB" id="A0A5Q3QC13"/>
<evidence type="ECO:0000313" key="2">
    <source>
        <dbReference type="EMBL" id="QGK71420.1"/>
    </source>
</evidence>
<sequence>MRARKQLVVLALALPLTAGVAACGSEAQQTADTAQTCLEATRIANFTPNWNDAEQAKTEAQQKADEVAGLAEQAGDATIREHLTNVQNSLQKVADGQVKAEETGAWIQEQYRNYEALTAACTGGG</sequence>
<protein>
    <submittedName>
        <fullName evidence="2">Uncharacterized protein</fullName>
    </submittedName>
</protein>
<proteinExistence type="predicted"/>
<feature type="signal peptide" evidence="1">
    <location>
        <begin position="1"/>
        <end position="21"/>
    </location>
</feature>
<dbReference type="RefSeq" id="WP_154077996.1">
    <property type="nucleotide sequence ID" value="NZ_CP045929.1"/>
</dbReference>
<dbReference type="Proteomes" id="UP000371041">
    <property type="component" value="Chromosome"/>
</dbReference>
<dbReference type="PROSITE" id="PS51257">
    <property type="entry name" value="PROKAR_LIPOPROTEIN"/>
    <property type="match status" value="1"/>
</dbReference>
<evidence type="ECO:0000256" key="1">
    <source>
        <dbReference type="SAM" id="SignalP"/>
    </source>
</evidence>